<dbReference type="EC" id="2.7.13.3" evidence="2"/>
<dbReference type="AlphaFoldDB" id="D1YYU4"/>
<dbReference type="GeneID" id="8681482"/>
<dbReference type="SMART" id="SM00086">
    <property type="entry name" value="PAC"/>
    <property type="match status" value="2"/>
</dbReference>
<evidence type="ECO:0000259" key="7">
    <source>
        <dbReference type="PROSITE" id="PS50112"/>
    </source>
</evidence>
<evidence type="ECO:0000256" key="4">
    <source>
        <dbReference type="ARBA" id="ARBA00022679"/>
    </source>
</evidence>
<dbReference type="PROSITE" id="PS50113">
    <property type="entry name" value="PAC"/>
    <property type="match status" value="2"/>
</dbReference>
<dbReference type="PANTHER" id="PTHR43304:SF1">
    <property type="entry name" value="PAC DOMAIN-CONTAINING PROTEIN"/>
    <property type="match status" value="1"/>
</dbReference>
<evidence type="ECO:0000256" key="3">
    <source>
        <dbReference type="ARBA" id="ARBA00022553"/>
    </source>
</evidence>
<evidence type="ECO:0000313" key="9">
    <source>
        <dbReference type="EMBL" id="BAI61616.1"/>
    </source>
</evidence>
<keyword evidence="4" id="KW-0808">Transferase</keyword>
<dbReference type="InterPro" id="IPR013767">
    <property type="entry name" value="PAS_fold"/>
</dbReference>
<feature type="domain" description="PAS" evidence="7">
    <location>
        <begin position="138"/>
        <end position="190"/>
    </location>
</feature>
<dbReference type="EMBL" id="AP011532">
    <property type="protein sequence ID" value="BAI61616.1"/>
    <property type="molecule type" value="Genomic_DNA"/>
</dbReference>
<evidence type="ECO:0000313" key="10">
    <source>
        <dbReference type="Proteomes" id="UP000001882"/>
    </source>
</evidence>
<feature type="domain" description="PAC" evidence="8">
    <location>
        <begin position="85"/>
        <end position="137"/>
    </location>
</feature>
<accession>D1YYU4</accession>
<dbReference type="Pfam" id="PF00989">
    <property type="entry name" value="PAS"/>
    <property type="match status" value="2"/>
</dbReference>
<evidence type="ECO:0000256" key="1">
    <source>
        <dbReference type="ARBA" id="ARBA00000085"/>
    </source>
</evidence>
<evidence type="ECO:0000256" key="2">
    <source>
        <dbReference type="ARBA" id="ARBA00012438"/>
    </source>
</evidence>
<dbReference type="Gene3D" id="3.30.565.10">
    <property type="entry name" value="Histidine kinase-like ATPase, C-terminal domain"/>
    <property type="match status" value="1"/>
</dbReference>
<protein>
    <recommendedName>
        <fullName evidence="2">histidine kinase</fullName>
        <ecNumber evidence="2">2.7.13.3</ecNumber>
    </recommendedName>
</protein>
<keyword evidence="5 9" id="KW-0418">Kinase</keyword>
<sequence length="657" mass="74481">MSRGFLNLAELGEFTAAAVENDTVSFIATYSDGSVFTCNLAFCRLTGYSKQEISKMRWPEDFTSSEHRARAVDIIKGINCNVAPYTYELEFVRKDGSLVPVDIFLHMFCGEKGETQYYYSFITDMTEHKRLENALRKSEVKYRELVENANSIILKMDTQGNITFFNEFAQDFFGFDLPEILNKNVIGTIVPITDSSGRDLSKLIKDICLHPGRYINNENENMRSNGERVWVSWTNKAITDDQRHLIGVLCVGNDITALKKAETDLKRSRDELEIRVKERTAELEKVNKFLLDEMGARKQAEKGVKESEEKFRTLVETSPVAIFFHRGVSFIYANPAAEKIVGYSSDDIQKMKFWDLFAPGSRELVKERGLARLRGENPPPSYEVRLQTNGEEKWMKITSARVMYKGDPAILTIGEDVTQYKQALAALHDSNEEAGLYVDLMSHDISNINQIGMGNLELLKDMVELDEPGQERLSKALMAFKNSSELISNVKKLQKVKKGDLHLEKIDVGQILDQVKNNYLTVNGRSITINLESQKGCYVYADRLLYDVFSNMVDNSIKHSKDSVFINISLKSVKIGGNKFCRISIEDNGPGINPDLKNRIFNRMYYEGGIMRGKGLGLYLVKILVECFNGNILVEDRIQGDPTKGARFVVMLPAIEN</sequence>
<dbReference type="RefSeq" id="WP_012900295.1">
    <property type="nucleotide sequence ID" value="NC_013665.1"/>
</dbReference>
<dbReference type="InterPro" id="IPR004358">
    <property type="entry name" value="Sig_transdc_His_kin-like_C"/>
</dbReference>
<dbReference type="InterPro" id="IPR000014">
    <property type="entry name" value="PAS"/>
</dbReference>
<dbReference type="NCBIfam" id="TIGR00229">
    <property type="entry name" value="sensory_box"/>
    <property type="match status" value="3"/>
</dbReference>
<dbReference type="InterPro" id="IPR052162">
    <property type="entry name" value="Sensor_kinase/Photoreceptor"/>
</dbReference>
<evidence type="ECO:0000256" key="5">
    <source>
        <dbReference type="ARBA" id="ARBA00022777"/>
    </source>
</evidence>
<dbReference type="InterPro" id="IPR000700">
    <property type="entry name" value="PAS-assoc_C"/>
</dbReference>
<organism evidence="9 10">
    <name type="scientific">Methanocella paludicola (strain DSM 17711 / JCM 13418 / NBRC 101707 / SANAE)</name>
    <dbReference type="NCBI Taxonomy" id="304371"/>
    <lineage>
        <taxon>Archaea</taxon>
        <taxon>Methanobacteriati</taxon>
        <taxon>Methanobacteriota</taxon>
        <taxon>Stenosarchaea group</taxon>
        <taxon>Methanomicrobia</taxon>
        <taxon>Methanocellales</taxon>
        <taxon>Methanocellaceae</taxon>
        <taxon>Methanocella</taxon>
    </lineage>
</organism>
<feature type="domain" description="PAC" evidence="8">
    <location>
        <begin position="215"/>
        <end position="267"/>
    </location>
</feature>
<evidence type="ECO:0000259" key="8">
    <source>
        <dbReference type="PROSITE" id="PS50113"/>
    </source>
</evidence>
<dbReference type="KEGG" id="mpd:MCP_1544"/>
<dbReference type="PRINTS" id="PR00344">
    <property type="entry name" value="BCTRLSENSOR"/>
</dbReference>
<dbReference type="GO" id="GO:0004673">
    <property type="term" value="F:protein histidine kinase activity"/>
    <property type="evidence" value="ECO:0007669"/>
    <property type="project" value="UniProtKB-EC"/>
</dbReference>
<gene>
    <name evidence="9" type="ordered locus">MCP_1544</name>
</gene>
<evidence type="ECO:0000259" key="6">
    <source>
        <dbReference type="PROSITE" id="PS50109"/>
    </source>
</evidence>
<dbReference type="eggNOG" id="arCOG06192">
    <property type="taxonomic scope" value="Archaea"/>
</dbReference>
<dbReference type="SMART" id="SM00091">
    <property type="entry name" value="PAS"/>
    <property type="match status" value="3"/>
</dbReference>
<name>D1YYU4_METPS</name>
<dbReference type="InterPro" id="IPR005467">
    <property type="entry name" value="His_kinase_dom"/>
</dbReference>
<dbReference type="Pfam" id="PF02518">
    <property type="entry name" value="HATPase_c"/>
    <property type="match status" value="1"/>
</dbReference>
<dbReference type="InterPro" id="IPR003594">
    <property type="entry name" value="HATPase_dom"/>
</dbReference>
<dbReference type="Pfam" id="PF13426">
    <property type="entry name" value="PAS_9"/>
    <property type="match status" value="1"/>
</dbReference>
<dbReference type="STRING" id="304371.MCP_1544"/>
<reference evidence="10" key="3">
    <citation type="journal article" date="2011" name="PLoS ONE">
        <title>Genome sequence of a mesophilic hydrogenotrophic methanogen Methanocella paludicola, the first cultivated representative of the order Methanocellales.</title>
        <authorList>
            <person name="Sakai S."/>
            <person name="Takaki Y."/>
            <person name="Shimamura S."/>
            <person name="Sekine M."/>
            <person name="Tajima T."/>
            <person name="Kosugi H."/>
            <person name="Ichikawa N."/>
            <person name="Tasumi E."/>
            <person name="Hiraki A.T."/>
            <person name="Shimizu A."/>
            <person name="Kato Y."/>
            <person name="Nishiko R."/>
            <person name="Mori K."/>
            <person name="Fujita N."/>
            <person name="Imachi H."/>
            <person name="Takai K."/>
        </authorList>
    </citation>
    <scope>NUCLEOTIDE SEQUENCE [LARGE SCALE GENOMIC DNA]</scope>
    <source>
        <strain evidence="10">DSM 17711 / JCM 13418 / NBRC 101707 / SANAE</strain>
    </source>
</reference>
<dbReference type="InterPro" id="IPR001610">
    <property type="entry name" value="PAC"/>
</dbReference>
<reference evidence="9 10" key="2">
    <citation type="journal article" date="2008" name="Int. J. Syst. Evol. Microbiol.">
        <title>Methanocella paludicola gen. nov., sp. nov., a methane-producing archaeon, the first isolate of the lineage 'Rice Cluster I', and proposal of the new archaeal order Methanocellales ord. nov.</title>
        <authorList>
            <person name="Sakai S."/>
            <person name="Imachi H."/>
            <person name="Hanada S."/>
            <person name="Ohashi A."/>
            <person name="Harada H."/>
            <person name="Kamagata Y."/>
        </authorList>
    </citation>
    <scope>NUCLEOTIDE SEQUENCE [LARGE SCALE GENOMIC DNA]</scope>
    <source>
        <strain evidence="10">DSM 17711 / JCM 13418 / NBRC 101707 / SANAE</strain>
    </source>
</reference>
<dbReference type="SUPFAM" id="SSF55785">
    <property type="entry name" value="PYP-like sensor domain (PAS domain)"/>
    <property type="match status" value="3"/>
</dbReference>
<dbReference type="eggNOG" id="arCOG06918">
    <property type="taxonomic scope" value="Archaea"/>
</dbReference>
<dbReference type="GO" id="GO:0006355">
    <property type="term" value="P:regulation of DNA-templated transcription"/>
    <property type="evidence" value="ECO:0007669"/>
    <property type="project" value="InterPro"/>
</dbReference>
<dbReference type="Proteomes" id="UP000001882">
    <property type="component" value="Chromosome"/>
</dbReference>
<feature type="domain" description="PAS" evidence="7">
    <location>
        <begin position="307"/>
        <end position="377"/>
    </location>
</feature>
<keyword evidence="10" id="KW-1185">Reference proteome</keyword>
<reference evidence="9 10" key="1">
    <citation type="journal article" date="2007" name="Appl. Environ. Microbiol.">
        <title>Isolation of key methanogens for global methane emission from rice paddy fields: a novel isolate affiliated with the clone cluster rice cluster I.</title>
        <authorList>
            <person name="Sakai S."/>
            <person name="Imachi H."/>
            <person name="Sekiguchi Y."/>
            <person name="Ohashi A."/>
            <person name="Harada H."/>
            <person name="Kamagata Y."/>
        </authorList>
    </citation>
    <scope>NUCLEOTIDE SEQUENCE [LARGE SCALE GENOMIC DNA]</scope>
    <source>
        <strain evidence="10">DSM 17711 / JCM 13418 / NBRC 101707 / SANAE</strain>
    </source>
</reference>
<dbReference type="InterPro" id="IPR036890">
    <property type="entry name" value="HATPase_C_sf"/>
</dbReference>
<dbReference type="CDD" id="cd00130">
    <property type="entry name" value="PAS"/>
    <property type="match status" value="3"/>
</dbReference>
<proteinExistence type="predicted"/>
<dbReference type="Gene3D" id="3.30.450.20">
    <property type="entry name" value="PAS domain"/>
    <property type="match status" value="3"/>
</dbReference>
<dbReference type="PANTHER" id="PTHR43304">
    <property type="entry name" value="PHYTOCHROME-LIKE PROTEIN CPH1"/>
    <property type="match status" value="1"/>
</dbReference>
<dbReference type="eggNOG" id="arCOG06515">
    <property type="taxonomic scope" value="Archaea"/>
</dbReference>
<dbReference type="InterPro" id="IPR035965">
    <property type="entry name" value="PAS-like_dom_sf"/>
</dbReference>
<dbReference type="SUPFAM" id="SSF55874">
    <property type="entry name" value="ATPase domain of HSP90 chaperone/DNA topoisomerase II/histidine kinase"/>
    <property type="match status" value="1"/>
</dbReference>
<keyword evidence="3" id="KW-0597">Phosphoprotein</keyword>
<dbReference type="PROSITE" id="PS50112">
    <property type="entry name" value="PAS"/>
    <property type="match status" value="2"/>
</dbReference>
<dbReference type="PROSITE" id="PS50109">
    <property type="entry name" value="HIS_KIN"/>
    <property type="match status" value="1"/>
</dbReference>
<comment type="catalytic activity">
    <reaction evidence="1">
        <text>ATP + protein L-histidine = ADP + protein N-phospho-L-histidine.</text>
        <dbReference type="EC" id="2.7.13.3"/>
    </reaction>
</comment>
<dbReference type="OrthoDB" id="230688at2157"/>
<dbReference type="InParanoid" id="D1YYU4"/>
<feature type="domain" description="Histidine kinase" evidence="6">
    <location>
        <begin position="440"/>
        <end position="656"/>
    </location>
</feature>
<dbReference type="SMART" id="SM00387">
    <property type="entry name" value="HATPase_c"/>
    <property type="match status" value="1"/>
</dbReference>